<dbReference type="InterPro" id="IPR050181">
    <property type="entry name" value="Cold_shock_domain"/>
</dbReference>
<dbReference type="InterPro" id="IPR012340">
    <property type="entry name" value="NA-bd_OB-fold"/>
</dbReference>
<proteinExistence type="predicted"/>
<gene>
    <name evidence="4" type="ORF">GCM10009862_27860</name>
</gene>
<evidence type="ECO:0000313" key="4">
    <source>
        <dbReference type="EMBL" id="GAA2587235.1"/>
    </source>
</evidence>
<dbReference type="PROSITE" id="PS00352">
    <property type="entry name" value="CSD_1"/>
    <property type="match status" value="1"/>
</dbReference>
<reference evidence="4 5" key="1">
    <citation type="journal article" date="2019" name="Int. J. Syst. Evol. Microbiol.">
        <title>The Global Catalogue of Microorganisms (GCM) 10K type strain sequencing project: providing services to taxonomists for standard genome sequencing and annotation.</title>
        <authorList>
            <consortium name="The Broad Institute Genomics Platform"/>
            <consortium name="The Broad Institute Genome Sequencing Center for Infectious Disease"/>
            <person name="Wu L."/>
            <person name="Ma J."/>
        </authorList>
    </citation>
    <scope>NUCLEOTIDE SEQUENCE [LARGE SCALE GENOMIC DNA]</scope>
    <source>
        <strain evidence="4 5">JCM 16365</strain>
    </source>
</reference>
<dbReference type="Pfam" id="PF00313">
    <property type="entry name" value="CSD"/>
    <property type="match status" value="1"/>
</dbReference>
<keyword evidence="5" id="KW-1185">Reference proteome</keyword>
<dbReference type="SMART" id="SM00357">
    <property type="entry name" value="CSP"/>
    <property type="match status" value="1"/>
</dbReference>
<organism evidence="4 5">
    <name type="scientific">Microbacterium binotii</name>
    <dbReference type="NCBI Taxonomy" id="462710"/>
    <lineage>
        <taxon>Bacteria</taxon>
        <taxon>Bacillati</taxon>
        <taxon>Actinomycetota</taxon>
        <taxon>Actinomycetes</taxon>
        <taxon>Micrococcales</taxon>
        <taxon>Microbacteriaceae</taxon>
        <taxon>Microbacterium</taxon>
    </lineage>
</organism>
<dbReference type="Gene3D" id="2.40.50.140">
    <property type="entry name" value="Nucleic acid-binding proteins"/>
    <property type="match status" value="1"/>
</dbReference>
<evidence type="ECO:0000313" key="5">
    <source>
        <dbReference type="Proteomes" id="UP001500274"/>
    </source>
</evidence>
<protein>
    <recommendedName>
        <fullName evidence="3">CSD domain-containing protein</fullName>
    </recommendedName>
</protein>
<dbReference type="EMBL" id="BAAARI010000017">
    <property type="protein sequence ID" value="GAA2587235.1"/>
    <property type="molecule type" value="Genomic_DNA"/>
</dbReference>
<name>A0ABN3PJU8_9MICO</name>
<dbReference type="CDD" id="cd04458">
    <property type="entry name" value="CSP_CDS"/>
    <property type="match status" value="1"/>
</dbReference>
<accession>A0ABN3PJU8</accession>
<evidence type="ECO:0000256" key="2">
    <source>
        <dbReference type="SAM" id="MobiDB-lite"/>
    </source>
</evidence>
<dbReference type="SUPFAM" id="SSF50249">
    <property type="entry name" value="Nucleic acid-binding proteins"/>
    <property type="match status" value="1"/>
</dbReference>
<dbReference type="InterPro" id="IPR011129">
    <property type="entry name" value="CSD"/>
</dbReference>
<sequence length="179" mass="19517">MFIPIPTGPETAAAPVWRQADHGIFVATIAGEYAGFVESVDDIHIAHSALGECVGLFAEQEDAFVAVVAARTFSAYAREHADKFRVPHRPFRRHRNGTPGRPGGQNNRRKDTMATGTVKWFNSEKGYGFIAPDDGSADLFAHFSAIAGNGFKELREDQKVEFDAEQGPKGMQAANIRAL</sequence>
<dbReference type="InterPro" id="IPR019844">
    <property type="entry name" value="CSD_CS"/>
</dbReference>
<evidence type="ECO:0000259" key="3">
    <source>
        <dbReference type="PROSITE" id="PS51857"/>
    </source>
</evidence>
<dbReference type="PANTHER" id="PTHR11544">
    <property type="entry name" value="COLD SHOCK DOMAIN CONTAINING PROTEINS"/>
    <property type="match status" value="1"/>
</dbReference>
<evidence type="ECO:0000256" key="1">
    <source>
        <dbReference type="RuleBase" id="RU000408"/>
    </source>
</evidence>
<feature type="domain" description="CSD" evidence="3">
    <location>
        <begin position="113"/>
        <end position="178"/>
    </location>
</feature>
<dbReference type="InterPro" id="IPR002059">
    <property type="entry name" value="CSP_DNA-bd"/>
</dbReference>
<feature type="region of interest" description="Disordered" evidence="2">
    <location>
        <begin position="88"/>
        <end position="112"/>
    </location>
</feature>
<dbReference type="PRINTS" id="PR00050">
    <property type="entry name" value="COLDSHOCK"/>
</dbReference>
<dbReference type="Proteomes" id="UP001500274">
    <property type="component" value="Unassembled WGS sequence"/>
</dbReference>
<comment type="subcellular location">
    <subcellularLocation>
        <location evidence="1">Cytoplasm</location>
    </subcellularLocation>
</comment>
<dbReference type="PROSITE" id="PS51857">
    <property type="entry name" value="CSD_2"/>
    <property type="match status" value="1"/>
</dbReference>
<comment type="caution">
    <text evidence="4">The sequence shown here is derived from an EMBL/GenBank/DDBJ whole genome shotgun (WGS) entry which is preliminary data.</text>
</comment>